<reference evidence="1 2" key="1">
    <citation type="submission" date="2018-11" db="EMBL/GenBank/DDBJ databases">
        <title>Complete genome sequence of Nocardioides baekrokdamisoli strain KCTC 39748.</title>
        <authorList>
            <person name="Kang S.W."/>
            <person name="Lee K.C."/>
            <person name="Kim K.K."/>
            <person name="Kim J.S."/>
            <person name="Kim D.S."/>
            <person name="Ko S.H."/>
            <person name="Yang S.H."/>
            <person name="Shin Y.K."/>
            <person name="Lee J.S."/>
        </authorList>
    </citation>
    <scope>NUCLEOTIDE SEQUENCE [LARGE SCALE GENOMIC DNA]</scope>
    <source>
        <strain evidence="1 2">KCTC 39748</strain>
    </source>
</reference>
<proteinExistence type="predicted"/>
<dbReference type="InterPro" id="IPR023214">
    <property type="entry name" value="HAD_sf"/>
</dbReference>
<evidence type="ECO:0000313" key="1">
    <source>
        <dbReference type="EMBL" id="BBH15937.1"/>
    </source>
</evidence>
<protein>
    <submittedName>
        <fullName evidence="1">Haloacid dehalogenase</fullName>
    </submittedName>
</protein>
<evidence type="ECO:0000313" key="2">
    <source>
        <dbReference type="Proteomes" id="UP000271573"/>
    </source>
</evidence>
<dbReference type="SFLD" id="SFLDG01129">
    <property type="entry name" value="C1.5:_HAD__Beta-PGM__Phosphata"/>
    <property type="match status" value="1"/>
</dbReference>
<dbReference type="AlphaFoldDB" id="A0A3G9IAY8"/>
<dbReference type="EMBL" id="AP019307">
    <property type="protein sequence ID" value="BBH15937.1"/>
    <property type="molecule type" value="Genomic_DNA"/>
</dbReference>
<name>A0A3G9IAY8_9ACTN</name>
<dbReference type="Pfam" id="PF13419">
    <property type="entry name" value="HAD_2"/>
    <property type="match status" value="1"/>
</dbReference>
<dbReference type="Gene3D" id="1.10.150.240">
    <property type="entry name" value="Putative phosphatase, domain 2"/>
    <property type="match status" value="1"/>
</dbReference>
<dbReference type="InterPro" id="IPR036412">
    <property type="entry name" value="HAD-like_sf"/>
</dbReference>
<gene>
    <name evidence="1" type="ORF">Back2_02240</name>
</gene>
<dbReference type="InterPro" id="IPR023198">
    <property type="entry name" value="PGP-like_dom2"/>
</dbReference>
<dbReference type="NCBIfam" id="TIGR01509">
    <property type="entry name" value="HAD-SF-IA-v3"/>
    <property type="match status" value="1"/>
</dbReference>
<dbReference type="RefSeq" id="WP_231998779.1">
    <property type="nucleotide sequence ID" value="NZ_AP019307.1"/>
</dbReference>
<dbReference type="SUPFAM" id="SSF56784">
    <property type="entry name" value="HAD-like"/>
    <property type="match status" value="1"/>
</dbReference>
<dbReference type="KEGG" id="nbe:Back2_02240"/>
<dbReference type="InterPro" id="IPR006439">
    <property type="entry name" value="HAD-SF_hydro_IA"/>
</dbReference>
<organism evidence="1 2">
    <name type="scientific">Nocardioides baekrokdamisoli</name>
    <dbReference type="NCBI Taxonomy" id="1804624"/>
    <lineage>
        <taxon>Bacteria</taxon>
        <taxon>Bacillati</taxon>
        <taxon>Actinomycetota</taxon>
        <taxon>Actinomycetes</taxon>
        <taxon>Propionibacteriales</taxon>
        <taxon>Nocardioidaceae</taxon>
        <taxon>Nocardioides</taxon>
    </lineage>
</organism>
<dbReference type="Gene3D" id="3.40.50.1000">
    <property type="entry name" value="HAD superfamily/HAD-like"/>
    <property type="match status" value="1"/>
</dbReference>
<dbReference type="InterPro" id="IPR041492">
    <property type="entry name" value="HAD_2"/>
</dbReference>
<dbReference type="PANTHER" id="PTHR18901">
    <property type="entry name" value="2-DEOXYGLUCOSE-6-PHOSPHATE PHOSPHATASE 2"/>
    <property type="match status" value="1"/>
</dbReference>
<dbReference type="Proteomes" id="UP000271573">
    <property type="component" value="Chromosome"/>
</dbReference>
<keyword evidence="2" id="KW-1185">Reference proteome</keyword>
<dbReference type="PANTHER" id="PTHR18901:SF38">
    <property type="entry name" value="PSEUDOURIDINE-5'-PHOSPHATASE"/>
    <property type="match status" value="1"/>
</dbReference>
<dbReference type="CDD" id="cd07505">
    <property type="entry name" value="HAD_BPGM-like"/>
    <property type="match status" value="1"/>
</dbReference>
<accession>A0A3G9IAY8</accession>
<dbReference type="SFLD" id="SFLDS00003">
    <property type="entry name" value="Haloacid_Dehalogenase"/>
    <property type="match status" value="1"/>
</dbReference>
<sequence>MDHRLPAAVLWDMDGTLVDTEPFWFQGEYALAEEHGGEWTHEDALNLVGNDMLVTGAYLRDRWGLEFTPTEMVDKLHDKVVASIAASDDVPWRPGALDLLESLNEAGIPCALVTMSWDVMALPIVARLPRGRFDAVITGDKVVRGKPHPDPYLEGAAALGARPADCIAIEDSNTGATSAETAGCTVITVENHVALAPGRRRIAQPTLVGLTPTRLGELLLD</sequence>